<feature type="domain" description="FHA" evidence="3">
    <location>
        <begin position="37"/>
        <end position="98"/>
    </location>
</feature>
<dbReference type="GeneID" id="27337876"/>
<dbReference type="PANTHER" id="PTHR15715">
    <property type="entry name" value="CENTROSOMAL PROTEIN OF 170 KDA"/>
    <property type="match status" value="1"/>
</dbReference>
<dbReference type="Pfam" id="PF00498">
    <property type="entry name" value="FHA"/>
    <property type="match status" value="1"/>
</dbReference>
<evidence type="ECO:0000256" key="2">
    <source>
        <dbReference type="SAM" id="Phobius"/>
    </source>
</evidence>
<feature type="compositionally biased region" description="Polar residues" evidence="1">
    <location>
        <begin position="145"/>
        <end position="160"/>
    </location>
</feature>
<feature type="region of interest" description="Disordered" evidence="1">
    <location>
        <begin position="142"/>
        <end position="168"/>
    </location>
</feature>
<feature type="region of interest" description="Disordered" evidence="1">
    <location>
        <begin position="526"/>
        <end position="562"/>
    </location>
</feature>
<accession>A0A0D2AXU5</accession>
<reference evidence="4 5" key="1">
    <citation type="submission" date="2015-01" db="EMBL/GenBank/DDBJ databases">
        <title>The Genome Sequence of Exophiala spinifera CBS89968.</title>
        <authorList>
            <consortium name="The Broad Institute Genomics Platform"/>
            <person name="Cuomo C."/>
            <person name="de Hoog S."/>
            <person name="Gorbushina A."/>
            <person name="Stielow B."/>
            <person name="Teixiera M."/>
            <person name="Abouelleil A."/>
            <person name="Chapman S.B."/>
            <person name="Priest M."/>
            <person name="Young S.K."/>
            <person name="Wortman J."/>
            <person name="Nusbaum C."/>
            <person name="Birren B."/>
        </authorList>
    </citation>
    <scope>NUCLEOTIDE SEQUENCE [LARGE SCALE GENOMIC DNA]</scope>
    <source>
        <strain evidence="4 5">CBS 89968</strain>
    </source>
</reference>
<dbReference type="InterPro" id="IPR000253">
    <property type="entry name" value="FHA_dom"/>
</dbReference>
<dbReference type="PANTHER" id="PTHR15715:SF37">
    <property type="entry name" value="LD47843P"/>
    <property type="match status" value="1"/>
</dbReference>
<feature type="transmembrane region" description="Helical" evidence="2">
    <location>
        <begin position="586"/>
        <end position="608"/>
    </location>
</feature>
<dbReference type="InterPro" id="IPR051176">
    <property type="entry name" value="Cent_Immune-Sig_Mod"/>
</dbReference>
<evidence type="ECO:0000313" key="4">
    <source>
        <dbReference type="EMBL" id="KIW11493.1"/>
    </source>
</evidence>
<dbReference type="InterPro" id="IPR008984">
    <property type="entry name" value="SMAD_FHA_dom_sf"/>
</dbReference>
<gene>
    <name evidence="4" type="ORF">PV08_10793</name>
</gene>
<dbReference type="SMART" id="SM00240">
    <property type="entry name" value="FHA"/>
    <property type="match status" value="1"/>
</dbReference>
<dbReference type="OrthoDB" id="4096268at2759"/>
<protein>
    <recommendedName>
        <fullName evidence="3">FHA domain-containing protein</fullName>
    </recommendedName>
</protein>
<dbReference type="AlphaFoldDB" id="A0A0D2AXU5"/>
<dbReference type="SUPFAM" id="SSF49879">
    <property type="entry name" value="SMAD/FHA domain"/>
    <property type="match status" value="1"/>
</dbReference>
<evidence type="ECO:0000313" key="5">
    <source>
        <dbReference type="Proteomes" id="UP000053328"/>
    </source>
</evidence>
<dbReference type="HOGENOM" id="CLU_488311_0_0_1"/>
<dbReference type="RefSeq" id="XP_016231709.1">
    <property type="nucleotide sequence ID" value="XM_016385107.1"/>
</dbReference>
<dbReference type="Gene3D" id="2.60.200.20">
    <property type="match status" value="1"/>
</dbReference>
<keyword evidence="2" id="KW-0812">Transmembrane</keyword>
<organism evidence="4 5">
    <name type="scientific">Exophiala spinifera</name>
    <dbReference type="NCBI Taxonomy" id="91928"/>
    <lineage>
        <taxon>Eukaryota</taxon>
        <taxon>Fungi</taxon>
        <taxon>Dikarya</taxon>
        <taxon>Ascomycota</taxon>
        <taxon>Pezizomycotina</taxon>
        <taxon>Eurotiomycetes</taxon>
        <taxon>Chaetothyriomycetidae</taxon>
        <taxon>Chaetothyriales</taxon>
        <taxon>Herpotrichiellaceae</taxon>
        <taxon>Exophiala</taxon>
    </lineage>
</organism>
<sequence length="612" mass="65693">MASTTQPGYVILHVRDLHSDGPFPQRRVILTSPDWFVKIGRGNMTSDEGLIPSLSNTTFDSRVMSRNHAIFSANPETKEIFVTDVGSMHGTHLAGRRLKTEEPAKLSPQDIITLGADVSRGPSFYKPVKVSVDWTWYENDDESLNDNPASTQPTRNSFSAEYSDEDAYGSDVDPRELNNFQEHTGLEQEVVVAENALGEKRADTVDEDEEEDAAVNAVEDSFCFPRVEVTASLSRTFSVPDSDSSDVNSYVSSSEDSNIDSPTSSPVNAAQVVEGKEVAPQYIDMGADIPAQTAQADYEPTATPGFSKTDPADVIMWSSGCLDAIRDGRENDANSGCPLPTEADPLGPRPIRSALEELPKTTRLDTLALPQDRVHAHRAPSPSDAAMAKSSTSEMPRAPPFVQSSATTHETFPADYPETRSISAWAGHNSVLYDFHTGPPTGCVKETPPWHREWAGSSPCTALTLPPLDPNRVLAVAEPVPASAGNHVLKPEQSHKRKADHLSSDNLSVHTADEFLHLWETAKPDPDLVNDAGAEAREESPSSSPLADIPVQSTEIDDQPARKKVKTGVVSVTEPRGNGTSDAVKLVVAAIAGVAIGAVGTVIGLAALPPLA</sequence>
<proteinExistence type="predicted"/>
<evidence type="ECO:0000259" key="3">
    <source>
        <dbReference type="PROSITE" id="PS50006"/>
    </source>
</evidence>
<dbReference type="PROSITE" id="PS50006">
    <property type="entry name" value="FHA_DOMAIN"/>
    <property type="match status" value="1"/>
</dbReference>
<evidence type="ECO:0000256" key="1">
    <source>
        <dbReference type="SAM" id="MobiDB-lite"/>
    </source>
</evidence>
<keyword evidence="5" id="KW-1185">Reference proteome</keyword>
<keyword evidence="2" id="KW-1133">Transmembrane helix</keyword>
<dbReference type="STRING" id="91928.A0A0D2AXU5"/>
<feature type="region of interest" description="Disordered" evidence="1">
    <location>
        <begin position="237"/>
        <end position="266"/>
    </location>
</feature>
<keyword evidence="2" id="KW-0472">Membrane</keyword>
<dbReference type="EMBL" id="KN847499">
    <property type="protein sequence ID" value="KIW11493.1"/>
    <property type="molecule type" value="Genomic_DNA"/>
</dbReference>
<dbReference type="Proteomes" id="UP000053328">
    <property type="component" value="Unassembled WGS sequence"/>
</dbReference>
<feature type="region of interest" description="Disordered" evidence="1">
    <location>
        <begin position="374"/>
        <end position="404"/>
    </location>
</feature>
<feature type="compositionally biased region" description="Low complexity" evidence="1">
    <location>
        <begin position="238"/>
        <end position="265"/>
    </location>
</feature>
<dbReference type="VEuPathDB" id="FungiDB:PV08_10793"/>
<name>A0A0D2AXU5_9EURO</name>
<dbReference type="GO" id="GO:0005737">
    <property type="term" value="C:cytoplasm"/>
    <property type="evidence" value="ECO:0007669"/>
    <property type="project" value="TreeGrafter"/>
</dbReference>